<dbReference type="Proteomes" id="UP000006250">
    <property type="component" value="Unassembled WGS sequence"/>
</dbReference>
<name>E1K2D8_SOLFR</name>
<dbReference type="InterPro" id="IPR005074">
    <property type="entry name" value="Peptidase_C39"/>
</dbReference>
<gene>
    <name evidence="14" type="ORF">DesfrDRAFT_4038</name>
</gene>
<evidence type="ECO:0000256" key="1">
    <source>
        <dbReference type="ARBA" id="ARBA00004651"/>
    </source>
</evidence>
<feature type="transmembrane region" description="Helical" evidence="10">
    <location>
        <begin position="397"/>
        <end position="417"/>
    </location>
</feature>
<dbReference type="InterPro" id="IPR003439">
    <property type="entry name" value="ABC_transporter-like_ATP-bd"/>
</dbReference>
<dbReference type="InterPro" id="IPR003593">
    <property type="entry name" value="AAA+_ATPase"/>
</dbReference>
<dbReference type="OrthoDB" id="9760168at2"/>
<feature type="domain" description="Peptidase C39" evidence="13">
    <location>
        <begin position="2"/>
        <end position="124"/>
    </location>
</feature>
<feature type="transmembrane region" description="Helical" evidence="10">
    <location>
        <begin position="319"/>
        <end position="339"/>
    </location>
</feature>
<evidence type="ECO:0000313" key="14">
    <source>
        <dbReference type="EMBL" id="EFL49224.1"/>
    </source>
</evidence>
<dbReference type="Gene3D" id="1.20.1560.10">
    <property type="entry name" value="ABC transporter type 1, transmembrane domain"/>
    <property type="match status" value="1"/>
</dbReference>
<dbReference type="Pfam" id="PF00005">
    <property type="entry name" value="ABC_tran"/>
    <property type="match status" value="1"/>
</dbReference>
<evidence type="ECO:0000259" key="11">
    <source>
        <dbReference type="PROSITE" id="PS50893"/>
    </source>
</evidence>
<accession>E1K2D8</accession>
<dbReference type="FunFam" id="3.40.50.300:FF:000299">
    <property type="entry name" value="ABC transporter ATP-binding protein/permease"/>
    <property type="match status" value="1"/>
</dbReference>
<feature type="transmembrane region" description="Helical" evidence="10">
    <location>
        <begin position="423"/>
        <end position="443"/>
    </location>
</feature>
<feature type="transmembrane region" description="Helical" evidence="10">
    <location>
        <begin position="523"/>
        <end position="544"/>
    </location>
</feature>
<dbReference type="Gene3D" id="3.40.50.300">
    <property type="entry name" value="P-loop containing nucleotide triphosphate hydrolases"/>
    <property type="match status" value="1"/>
</dbReference>
<dbReference type="RefSeq" id="WP_005997017.1">
    <property type="nucleotide sequence ID" value="NZ_AECZ01000055.1"/>
</dbReference>
<keyword evidence="2" id="KW-0813">Transport</keyword>
<dbReference type="PROSITE" id="PS50990">
    <property type="entry name" value="PEPTIDASE_C39"/>
    <property type="match status" value="2"/>
</dbReference>
<protein>
    <submittedName>
        <fullName evidence="14">ABC transporter related protein</fullName>
    </submittedName>
</protein>
<evidence type="ECO:0000259" key="12">
    <source>
        <dbReference type="PROSITE" id="PS50929"/>
    </source>
</evidence>
<keyword evidence="15" id="KW-1185">Reference proteome</keyword>
<keyword evidence="7" id="KW-0067">ATP-binding</keyword>
<evidence type="ECO:0000256" key="3">
    <source>
        <dbReference type="ARBA" id="ARBA00022475"/>
    </source>
</evidence>
<dbReference type="InterPro" id="IPR017871">
    <property type="entry name" value="ABC_transporter-like_CS"/>
</dbReference>
<keyword evidence="8 10" id="KW-1133">Transmembrane helix</keyword>
<dbReference type="GO" id="GO:0005886">
    <property type="term" value="C:plasma membrane"/>
    <property type="evidence" value="ECO:0007669"/>
    <property type="project" value="UniProtKB-SubCell"/>
</dbReference>
<keyword evidence="5" id="KW-0547">Nucleotide-binding</keyword>
<feature type="transmembrane region" description="Helical" evidence="10">
    <location>
        <begin position="285"/>
        <end position="307"/>
    </location>
</feature>
<dbReference type="Gene3D" id="3.90.70.10">
    <property type="entry name" value="Cysteine proteinases"/>
    <property type="match status" value="2"/>
</dbReference>
<dbReference type="InterPro" id="IPR039421">
    <property type="entry name" value="Type_1_exporter"/>
</dbReference>
<evidence type="ECO:0000256" key="2">
    <source>
        <dbReference type="ARBA" id="ARBA00022448"/>
    </source>
</evidence>
<evidence type="ECO:0000256" key="9">
    <source>
        <dbReference type="ARBA" id="ARBA00023136"/>
    </source>
</evidence>
<keyword evidence="4 10" id="KW-0812">Transmembrane</keyword>
<keyword evidence="3" id="KW-1003">Cell membrane</keyword>
<dbReference type="GO" id="GO:0016887">
    <property type="term" value="F:ATP hydrolysis activity"/>
    <property type="evidence" value="ECO:0007669"/>
    <property type="project" value="InterPro"/>
</dbReference>
<evidence type="ECO:0000256" key="6">
    <source>
        <dbReference type="ARBA" id="ARBA00022801"/>
    </source>
</evidence>
<feature type="domain" description="Peptidase C39" evidence="13">
    <location>
        <begin position="125"/>
        <end position="253"/>
    </location>
</feature>
<dbReference type="GO" id="GO:0015421">
    <property type="term" value="F:ABC-type oligopeptide transporter activity"/>
    <property type="evidence" value="ECO:0007669"/>
    <property type="project" value="TreeGrafter"/>
</dbReference>
<dbReference type="SMART" id="SM00382">
    <property type="entry name" value="AAA"/>
    <property type="match status" value="1"/>
</dbReference>
<feature type="domain" description="ABC transporter" evidence="11">
    <location>
        <begin position="597"/>
        <end position="834"/>
    </location>
</feature>
<dbReference type="PROSITE" id="PS50893">
    <property type="entry name" value="ABC_TRANSPORTER_2"/>
    <property type="match status" value="1"/>
</dbReference>
<sequence length="846" mass="91249">MQTALTCLRAVADAYGLPFDAAGAADRFGLGDAEPGTDTLLAMAATVGLAARAARMDVAEMAALGRFPVIARLVNGNSVVVLGVRGGEDGPLVRVADPLARTAGSFEVDAASFDRSHGGEVILAEPRLGQSGLRGLAMIARHHGLPLSHDGLGHAHGFTGTEPDPRALVAIAVKEGLKAELRTLSPDELLELGGAFPLLAVRRDGAMLVVAGCRRDASGVLVDVVDPARLPVAREAVPLGRFAEDCDGRVILVKRAHKLTDENQPFGFGWFVPEILRQRKEFIDAVVAAVMLYVLALAMPIYFQIVIDKVLTHRGMATLQVLSLGMLAALTFEAGFTYLRGILVLHAAARIDVRVASRTFSKLTSLPLRFFGQSRVGVLIQHMQQADKIREFLSGKLFFTLLDALALVVFIPVLFFYSVELTFLVLGLSVALGIFLAVVIPVLRRRLLTLYKAEGERQSFLVETIRGMETVKALSLEPTRRRDFENVAARAVSMRFTVGRIGNAATAGVGFLEKVMTLCIPWIGVYLVFDGSLTVGALIAFQMLSGRVTQPLVQIVSLLQEYQEKGLAVRMLAAIMNEPPERTGSGEGVRPRLAGEVVFDAVTFRYGFDATAPAALSNVSVRFPAGRMIGVAGRSGSGKSTLARLIQGLYAPSEGGIRLDGHDMRELDLAHARRQIGVVLQDSFLFTGTVRDNIAMARPAATMDEVVWAARLSGAEEFIRKLPRGYDTDLEENGTNLSGGQKQRLAIARALLTNPRILILDEATSALDAESEAIVQDNMARIGRDRTTIIISHRLSMLAGADAILVLDAGKAADYGTHGELLSRCAIYRDLWNSQNRHVMHMPATN</sequence>
<dbReference type="SUPFAM" id="SSF90123">
    <property type="entry name" value="ABC transporter transmembrane region"/>
    <property type="match status" value="1"/>
</dbReference>
<dbReference type="PROSITE" id="PS00211">
    <property type="entry name" value="ABC_TRANSPORTER_1"/>
    <property type="match status" value="1"/>
</dbReference>
<dbReference type="STRING" id="596151.DesfrDRAFT_4038"/>
<dbReference type="InterPro" id="IPR036640">
    <property type="entry name" value="ABC1_TM_sf"/>
</dbReference>
<evidence type="ECO:0000256" key="5">
    <source>
        <dbReference type="ARBA" id="ARBA00022741"/>
    </source>
</evidence>
<evidence type="ECO:0000259" key="13">
    <source>
        <dbReference type="PROSITE" id="PS50990"/>
    </source>
</evidence>
<dbReference type="CDD" id="cd18783">
    <property type="entry name" value="ABC_6TM_PrtD_LapB_HlyB_like"/>
    <property type="match status" value="1"/>
</dbReference>
<dbReference type="InterPro" id="IPR027417">
    <property type="entry name" value="P-loop_NTPase"/>
</dbReference>
<dbReference type="AlphaFoldDB" id="E1K2D8"/>
<evidence type="ECO:0000256" key="4">
    <source>
        <dbReference type="ARBA" id="ARBA00022692"/>
    </source>
</evidence>
<evidence type="ECO:0000256" key="8">
    <source>
        <dbReference type="ARBA" id="ARBA00022989"/>
    </source>
</evidence>
<evidence type="ECO:0000256" key="7">
    <source>
        <dbReference type="ARBA" id="ARBA00022840"/>
    </source>
</evidence>
<dbReference type="eggNOG" id="COG2274">
    <property type="taxonomic scope" value="Bacteria"/>
</dbReference>
<feature type="domain" description="ABC transmembrane type-1" evidence="12">
    <location>
        <begin position="285"/>
        <end position="564"/>
    </location>
</feature>
<comment type="subcellular location">
    <subcellularLocation>
        <location evidence="1">Cell membrane</location>
        <topology evidence="1">Multi-pass membrane protein</topology>
    </subcellularLocation>
</comment>
<proteinExistence type="predicted"/>
<keyword evidence="9 10" id="KW-0472">Membrane</keyword>
<dbReference type="GO" id="GO:0006508">
    <property type="term" value="P:proteolysis"/>
    <property type="evidence" value="ECO:0007669"/>
    <property type="project" value="InterPro"/>
</dbReference>
<keyword evidence="6" id="KW-0378">Hydrolase</keyword>
<evidence type="ECO:0000313" key="15">
    <source>
        <dbReference type="Proteomes" id="UP000006250"/>
    </source>
</evidence>
<dbReference type="SUPFAM" id="SSF52540">
    <property type="entry name" value="P-loop containing nucleoside triphosphate hydrolases"/>
    <property type="match status" value="1"/>
</dbReference>
<dbReference type="GO" id="GO:0008233">
    <property type="term" value="F:peptidase activity"/>
    <property type="evidence" value="ECO:0007669"/>
    <property type="project" value="InterPro"/>
</dbReference>
<comment type="caution">
    <text evidence="14">The sequence shown here is derived from an EMBL/GenBank/DDBJ whole genome shotgun (WGS) entry which is preliminary data.</text>
</comment>
<reference evidence="14 15" key="1">
    <citation type="submission" date="2010-08" db="EMBL/GenBank/DDBJ databases">
        <title>The draft genome of Desulfovibrio fructosovorans JJ.</title>
        <authorList>
            <consortium name="US DOE Joint Genome Institute (JGI-PGF)"/>
            <person name="Lucas S."/>
            <person name="Copeland A."/>
            <person name="Lapidus A."/>
            <person name="Cheng J.-F."/>
            <person name="Bruce D."/>
            <person name="Goodwin L."/>
            <person name="Pitluck S."/>
            <person name="Land M.L."/>
            <person name="Hauser L."/>
            <person name="Chang Y.-J."/>
            <person name="Jeffries C."/>
            <person name="Wall J.D."/>
            <person name="Stahl D.A."/>
            <person name="Arkin A.P."/>
            <person name="Dehal P."/>
            <person name="Stolyar S.M."/>
            <person name="Hazen T.C."/>
            <person name="Woyke T.J."/>
        </authorList>
    </citation>
    <scope>NUCLEOTIDE SEQUENCE [LARGE SCALE GENOMIC DNA]</scope>
    <source>
        <strain evidence="14 15">JJ</strain>
    </source>
</reference>
<dbReference type="PROSITE" id="PS50929">
    <property type="entry name" value="ABC_TM1F"/>
    <property type="match status" value="1"/>
</dbReference>
<organism evidence="14 15">
    <name type="scientific">Solidesulfovibrio fructosivorans JJ]</name>
    <dbReference type="NCBI Taxonomy" id="596151"/>
    <lineage>
        <taxon>Bacteria</taxon>
        <taxon>Pseudomonadati</taxon>
        <taxon>Thermodesulfobacteriota</taxon>
        <taxon>Desulfovibrionia</taxon>
        <taxon>Desulfovibrionales</taxon>
        <taxon>Desulfovibrionaceae</taxon>
        <taxon>Solidesulfovibrio</taxon>
    </lineage>
</organism>
<dbReference type="PANTHER" id="PTHR43394:SF1">
    <property type="entry name" value="ATP-BINDING CASSETTE SUB-FAMILY B MEMBER 10, MITOCHONDRIAL"/>
    <property type="match status" value="1"/>
</dbReference>
<dbReference type="EMBL" id="AECZ01000055">
    <property type="protein sequence ID" value="EFL49224.1"/>
    <property type="molecule type" value="Genomic_DNA"/>
</dbReference>
<dbReference type="Pfam" id="PF00664">
    <property type="entry name" value="ABC_membrane"/>
    <property type="match status" value="1"/>
</dbReference>
<evidence type="ECO:0000256" key="10">
    <source>
        <dbReference type="SAM" id="Phobius"/>
    </source>
</evidence>
<dbReference type="PANTHER" id="PTHR43394">
    <property type="entry name" value="ATP-DEPENDENT PERMEASE MDL1, MITOCHONDRIAL"/>
    <property type="match status" value="1"/>
</dbReference>
<dbReference type="InterPro" id="IPR011527">
    <property type="entry name" value="ABC1_TM_dom"/>
</dbReference>
<dbReference type="GO" id="GO:0005524">
    <property type="term" value="F:ATP binding"/>
    <property type="evidence" value="ECO:0007669"/>
    <property type="project" value="UniProtKB-KW"/>
</dbReference>